<dbReference type="Pfam" id="PF02754">
    <property type="entry name" value="CCG"/>
    <property type="match status" value="2"/>
</dbReference>
<comment type="caution">
    <text evidence="2">The sequence shown here is derived from an EMBL/GenBank/DDBJ whole genome shotgun (WGS) entry which is preliminary data.</text>
</comment>
<evidence type="ECO:0000313" key="2">
    <source>
        <dbReference type="EMBL" id="KAA9345669.1"/>
    </source>
</evidence>
<evidence type="ECO:0000313" key="3">
    <source>
        <dbReference type="Proteomes" id="UP000326570"/>
    </source>
</evidence>
<dbReference type="PANTHER" id="PTHR30296:SF0">
    <property type="entry name" value="LACTATE UTILIZATION PROTEIN A"/>
    <property type="match status" value="1"/>
</dbReference>
<dbReference type="GO" id="GO:0005829">
    <property type="term" value="C:cytosol"/>
    <property type="evidence" value="ECO:0007669"/>
    <property type="project" value="TreeGrafter"/>
</dbReference>
<keyword evidence="3" id="KW-1185">Reference proteome</keyword>
<dbReference type="RefSeq" id="WP_150901812.1">
    <property type="nucleotide sequence ID" value="NZ_VTWT01000001.1"/>
</dbReference>
<reference evidence="2 3" key="1">
    <citation type="submission" date="2019-09" db="EMBL/GenBank/DDBJ databases">
        <title>Genome sequence of Adhaeribacter sp. M2.</title>
        <authorList>
            <person name="Srinivasan S."/>
        </authorList>
    </citation>
    <scope>NUCLEOTIDE SEQUENCE [LARGE SCALE GENOMIC DNA]</scope>
    <source>
        <strain evidence="2 3">M2</strain>
    </source>
</reference>
<dbReference type="PANTHER" id="PTHR30296">
    <property type="entry name" value="UNCHARACTERIZED PROTEIN YKGE"/>
    <property type="match status" value="1"/>
</dbReference>
<proteinExistence type="predicted"/>
<gene>
    <name evidence="2" type="ORF">F0P94_00860</name>
</gene>
<accession>A0A5N1JA09</accession>
<protein>
    <submittedName>
        <fullName evidence="2">(Fe-S)-binding protein</fullName>
    </submittedName>
</protein>
<feature type="domain" description="Cysteine-rich" evidence="1">
    <location>
        <begin position="138"/>
        <end position="221"/>
    </location>
</feature>
<dbReference type="GO" id="GO:0016491">
    <property type="term" value="F:oxidoreductase activity"/>
    <property type="evidence" value="ECO:0007669"/>
    <property type="project" value="UniProtKB-ARBA"/>
</dbReference>
<name>A0A5N1JA09_9BACT</name>
<sequence>MAKIKVDIFIPCFVDQLYPETGMNMVKVLERVGCQVRYNANQTCCGQPAFNAGFYDASLEVANKFLDDFISDESDYIVAPSASCVGHVRGAYADMFVTSPRFINYRSMERKVYEFTEFLTKVLDIEKIPGASLNGVATYHDSCSALRECKIKAGPRALLHYVDGLQLVEMADTETCCGFGGTFAVKFEAISVAMAQQKVEHALATGASYIISTDTSCLMHLEAYIRKNNIPLKTMHIADVLASGW</sequence>
<dbReference type="AlphaFoldDB" id="A0A5N1JA09"/>
<dbReference type="Proteomes" id="UP000326570">
    <property type="component" value="Unassembled WGS sequence"/>
</dbReference>
<dbReference type="InterPro" id="IPR004017">
    <property type="entry name" value="Cys_rich_dom"/>
</dbReference>
<feature type="domain" description="Cysteine-rich" evidence="1">
    <location>
        <begin position="6"/>
        <end position="88"/>
    </location>
</feature>
<dbReference type="EMBL" id="VTWT01000001">
    <property type="protein sequence ID" value="KAA9345669.1"/>
    <property type="molecule type" value="Genomic_DNA"/>
</dbReference>
<evidence type="ECO:0000259" key="1">
    <source>
        <dbReference type="Pfam" id="PF02754"/>
    </source>
</evidence>
<organism evidence="2 3">
    <name type="scientific">Adhaeribacter soli</name>
    <dbReference type="NCBI Taxonomy" id="2607655"/>
    <lineage>
        <taxon>Bacteria</taxon>
        <taxon>Pseudomonadati</taxon>
        <taxon>Bacteroidota</taxon>
        <taxon>Cytophagia</taxon>
        <taxon>Cytophagales</taxon>
        <taxon>Hymenobacteraceae</taxon>
        <taxon>Adhaeribacter</taxon>
    </lineage>
</organism>